<dbReference type="InterPro" id="IPR023214">
    <property type="entry name" value="HAD_sf"/>
</dbReference>
<dbReference type="EMBL" id="SJPH01000003">
    <property type="protein sequence ID" value="TWT46806.1"/>
    <property type="molecule type" value="Genomic_DNA"/>
</dbReference>
<dbReference type="AlphaFoldDB" id="A0A5C5W7C0"/>
<name>A0A5C5W7C0_9BACT</name>
<dbReference type="Pfam" id="PF00702">
    <property type="entry name" value="Hydrolase"/>
    <property type="match status" value="1"/>
</dbReference>
<dbReference type="SUPFAM" id="SSF56784">
    <property type="entry name" value="HAD-like"/>
    <property type="match status" value="1"/>
</dbReference>
<dbReference type="PANTHER" id="PTHR46191">
    <property type="match status" value="1"/>
</dbReference>
<dbReference type="Gene3D" id="3.40.50.2000">
    <property type="entry name" value="Glycogen Phosphorylase B"/>
    <property type="match status" value="1"/>
</dbReference>
<protein>
    <submittedName>
        <fullName evidence="1">Phosphoglycolate phosphatase</fullName>
        <ecNumber evidence="1">3.1.3.18</ecNumber>
    </submittedName>
</protein>
<dbReference type="OrthoDB" id="9764674at2"/>
<sequence length="759" mass="81708">MNLAILHHHLNRGGVTSVIANHLRALATLPAGARPPRVVILCDGQRDGWPTDLPNEPAAELVVTPRLAYDTAGTKADPQALAAALSATLRDAGLSAADTLLHAHNHSLGKNAALPGALQRLADSGWRMLLQVHDFAEDNRPENYRHLRQALDEDDAARLGALLYPQAAGVHYATLTERDADILRSAGVAPGRLHTLPNPVAEFASFPPQDEARARVLPALGLPAEARLIVYPVRGIRRKNLGEMLLLAALVPEGTCFAVTLRPKNPAEAVSFDRWRRLAEALRLPCRFDTGGAYGVEFIDALAAADAILTTSVAEGFGMVFLEAWLAGKPLVGRDLPEITREFKAVGMAFNSLWEELRAAEHLEQDFGRLTPGAQMRVLCQTQRPTLPIELGIERARADIGANAAIVREHYSTTAIGKRLAGVYRSILADAGGPVAGFAGERIVAHFADPARQLPVRVETPAEAHREELVATITRLSVPLPPQATGETPALPPLKGIRTVVFDVYGTLLVSGSGDISLASEGARGGAAVAALAAVLDDAPIEGEAVVAALHETIRAAHGSSPSEHPEVEIRVIWRTVLERFGQQATDEQIERLAIEYECRVNPVGLMPGLAETLSALREGGFELGIVSNAQYFTPLAFPALLEGATLGTLGFSEPLCVWSYEHREAKPGTFLYERCAERLAREGVQPEEALFVGNDLRNDVWPAQRVGFKTALFAGDARSLRWRRDDPRLAEIRPDAVVTDLRQILGLVGLETDGGEAS</sequence>
<dbReference type="SFLD" id="SFLDG01129">
    <property type="entry name" value="C1.5:_HAD__Beta-PGM__Phosphata"/>
    <property type="match status" value="1"/>
</dbReference>
<keyword evidence="2" id="KW-1185">Reference proteome</keyword>
<dbReference type="PRINTS" id="PR00413">
    <property type="entry name" value="HADHALOGNASE"/>
</dbReference>
<evidence type="ECO:0000313" key="1">
    <source>
        <dbReference type="EMBL" id="TWT46806.1"/>
    </source>
</evidence>
<dbReference type="InterPro" id="IPR006439">
    <property type="entry name" value="HAD-SF_hydro_IA"/>
</dbReference>
<accession>A0A5C5W7C0</accession>
<dbReference type="SUPFAM" id="SSF53756">
    <property type="entry name" value="UDP-Glycosyltransferase/glycogen phosphorylase"/>
    <property type="match status" value="1"/>
</dbReference>
<organism evidence="1 2">
    <name type="scientific">Botrimarina hoheduenensis</name>
    <dbReference type="NCBI Taxonomy" id="2528000"/>
    <lineage>
        <taxon>Bacteria</taxon>
        <taxon>Pseudomonadati</taxon>
        <taxon>Planctomycetota</taxon>
        <taxon>Planctomycetia</taxon>
        <taxon>Pirellulales</taxon>
        <taxon>Lacipirellulaceae</taxon>
        <taxon>Botrimarina</taxon>
    </lineage>
</organism>
<gene>
    <name evidence="1" type="primary">gph_1</name>
    <name evidence="1" type="ORF">Pla111_19080</name>
</gene>
<dbReference type="GO" id="GO:0008967">
    <property type="term" value="F:phosphoglycolate phosphatase activity"/>
    <property type="evidence" value="ECO:0007669"/>
    <property type="project" value="UniProtKB-EC"/>
</dbReference>
<proteinExistence type="predicted"/>
<dbReference type="Proteomes" id="UP000318995">
    <property type="component" value="Unassembled WGS sequence"/>
</dbReference>
<reference evidence="1 2" key="1">
    <citation type="submission" date="2019-02" db="EMBL/GenBank/DDBJ databases">
        <title>Deep-cultivation of Planctomycetes and their phenomic and genomic characterization uncovers novel biology.</title>
        <authorList>
            <person name="Wiegand S."/>
            <person name="Jogler M."/>
            <person name="Boedeker C."/>
            <person name="Pinto D."/>
            <person name="Vollmers J."/>
            <person name="Rivas-Marin E."/>
            <person name="Kohn T."/>
            <person name="Peeters S.H."/>
            <person name="Heuer A."/>
            <person name="Rast P."/>
            <person name="Oberbeckmann S."/>
            <person name="Bunk B."/>
            <person name="Jeske O."/>
            <person name="Meyerdierks A."/>
            <person name="Storesund J.E."/>
            <person name="Kallscheuer N."/>
            <person name="Luecker S."/>
            <person name="Lage O.M."/>
            <person name="Pohl T."/>
            <person name="Merkel B.J."/>
            <person name="Hornburger P."/>
            <person name="Mueller R.-W."/>
            <person name="Bruemmer F."/>
            <person name="Labrenz M."/>
            <person name="Spormann A.M."/>
            <person name="Op Den Camp H."/>
            <person name="Overmann J."/>
            <person name="Amann R."/>
            <person name="Jetten M.S.M."/>
            <person name="Mascher T."/>
            <person name="Medema M.H."/>
            <person name="Devos D.P."/>
            <person name="Kaster A.-K."/>
            <person name="Ovreas L."/>
            <person name="Rohde M."/>
            <person name="Galperin M.Y."/>
            <person name="Jogler C."/>
        </authorList>
    </citation>
    <scope>NUCLEOTIDE SEQUENCE [LARGE SCALE GENOMIC DNA]</scope>
    <source>
        <strain evidence="1 2">Pla111</strain>
    </source>
</reference>
<dbReference type="EC" id="3.1.3.18" evidence="1"/>
<evidence type="ECO:0000313" key="2">
    <source>
        <dbReference type="Proteomes" id="UP000318995"/>
    </source>
</evidence>
<keyword evidence="1" id="KW-0378">Hydrolase</keyword>
<dbReference type="InterPro" id="IPR051828">
    <property type="entry name" value="HAD-like_hydrolase_domain"/>
</dbReference>
<dbReference type="Gene3D" id="3.40.50.1000">
    <property type="entry name" value="HAD superfamily/HAD-like"/>
    <property type="match status" value="1"/>
</dbReference>
<comment type="caution">
    <text evidence="1">The sequence shown here is derived from an EMBL/GenBank/DDBJ whole genome shotgun (WGS) entry which is preliminary data.</text>
</comment>
<dbReference type="InterPro" id="IPR036412">
    <property type="entry name" value="HAD-like_sf"/>
</dbReference>
<dbReference type="RefSeq" id="WP_146573602.1">
    <property type="nucleotide sequence ID" value="NZ_SJPH01000003.1"/>
</dbReference>
<dbReference type="SFLD" id="SFLDS00003">
    <property type="entry name" value="Haloacid_Dehalogenase"/>
    <property type="match status" value="1"/>
</dbReference>
<dbReference type="PANTHER" id="PTHR46191:SF2">
    <property type="entry name" value="HALOACID DEHALOGENASE-LIKE HYDROLASE DOMAIN-CONTAINING PROTEIN 3"/>
    <property type="match status" value="1"/>
</dbReference>